<feature type="domain" description="MoaB/Mog" evidence="7">
    <location>
        <begin position="189"/>
        <end position="327"/>
    </location>
</feature>
<keyword evidence="4 6" id="KW-0501">Molybdenum cofactor biosynthesis</keyword>
<dbReference type="GO" id="GO:0006777">
    <property type="term" value="P:Mo-molybdopterin cofactor biosynthetic process"/>
    <property type="evidence" value="ECO:0007669"/>
    <property type="project" value="UniProtKB-UniRule"/>
</dbReference>
<dbReference type="PANTHER" id="PTHR10192:SF5">
    <property type="entry name" value="GEPHYRIN"/>
    <property type="match status" value="1"/>
</dbReference>
<dbReference type="InterPro" id="IPR005111">
    <property type="entry name" value="MoeA_C_domain_IV"/>
</dbReference>
<dbReference type="SUPFAM" id="SSF53218">
    <property type="entry name" value="Molybdenum cofactor biosynthesis proteins"/>
    <property type="match status" value="1"/>
</dbReference>
<evidence type="ECO:0000256" key="2">
    <source>
        <dbReference type="ARBA" id="ARBA00005046"/>
    </source>
</evidence>
<gene>
    <name evidence="8" type="ORF">OZSIB_4343</name>
</gene>
<evidence type="ECO:0000256" key="6">
    <source>
        <dbReference type="RuleBase" id="RU365090"/>
    </source>
</evidence>
<reference evidence="8 9" key="1">
    <citation type="submission" date="2018-05" db="EMBL/GenBank/DDBJ databases">
        <title>A metagenomic window into the 2 km-deep terrestrial subsurface aquifer revealed taxonomically and functionally diverse microbial community comprising novel uncultured bacterial lineages.</title>
        <authorList>
            <person name="Kadnikov V.V."/>
            <person name="Mardanov A.V."/>
            <person name="Beletsky A.V."/>
            <person name="Banks D."/>
            <person name="Pimenov N.V."/>
            <person name="Frank Y.A."/>
            <person name="Karnachuk O.V."/>
            <person name="Ravin N.V."/>
        </authorList>
    </citation>
    <scope>NUCLEOTIDE SEQUENCE [LARGE SCALE GENOMIC DNA]</scope>
    <source>
        <strain evidence="8">BY5</strain>
    </source>
</reference>
<organism evidence="8 9">
    <name type="scientific">Candidatus Ozemobacter sibiricus</name>
    <dbReference type="NCBI Taxonomy" id="2268124"/>
    <lineage>
        <taxon>Bacteria</taxon>
        <taxon>Candidatus Ozemobacteria</taxon>
        <taxon>Candidatus Ozemobacterales</taxon>
        <taxon>Candidatus Ozemobacteraceae</taxon>
        <taxon>Candidatus Ozemobacter</taxon>
    </lineage>
</organism>
<dbReference type="EC" id="2.10.1.1" evidence="6"/>
<dbReference type="NCBIfam" id="NF045515">
    <property type="entry name" value="Glp_gephyrin"/>
    <property type="match status" value="1"/>
</dbReference>
<protein>
    <recommendedName>
        <fullName evidence="6">Molybdopterin molybdenumtransferase</fullName>
        <ecNumber evidence="6">2.10.1.1</ecNumber>
    </recommendedName>
</protein>
<dbReference type="InterPro" id="IPR008284">
    <property type="entry name" value="MoCF_biosynth_CS"/>
</dbReference>
<comment type="pathway">
    <text evidence="2 6">Cofactor biosynthesis; molybdopterin biosynthesis.</text>
</comment>
<dbReference type="SMART" id="SM00852">
    <property type="entry name" value="MoCF_biosynth"/>
    <property type="match status" value="1"/>
</dbReference>
<dbReference type="PANTHER" id="PTHR10192">
    <property type="entry name" value="MOLYBDOPTERIN BIOSYNTHESIS PROTEIN"/>
    <property type="match status" value="1"/>
</dbReference>
<dbReference type="GO" id="GO:0005829">
    <property type="term" value="C:cytosol"/>
    <property type="evidence" value="ECO:0007669"/>
    <property type="project" value="TreeGrafter"/>
</dbReference>
<dbReference type="SUPFAM" id="SSF63882">
    <property type="entry name" value="MoeA N-terminal region -like"/>
    <property type="match status" value="1"/>
</dbReference>
<dbReference type="Pfam" id="PF03453">
    <property type="entry name" value="MoeA_N"/>
    <property type="match status" value="1"/>
</dbReference>
<dbReference type="SUPFAM" id="SSF63867">
    <property type="entry name" value="MoeA C-terminal domain-like"/>
    <property type="match status" value="1"/>
</dbReference>
<dbReference type="InterPro" id="IPR036688">
    <property type="entry name" value="MoeA_C_domain_IV_sf"/>
</dbReference>
<comment type="function">
    <text evidence="1 6">Catalyzes the insertion of molybdate into adenylated molybdopterin with the concomitant release of AMP.</text>
</comment>
<dbReference type="Pfam" id="PF00994">
    <property type="entry name" value="MoCF_biosynth"/>
    <property type="match status" value="1"/>
</dbReference>
<dbReference type="InterPro" id="IPR005110">
    <property type="entry name" value="MoeA_linker/N"/>
</dbReference>
<evidence type="ECO:0000256" key="1">
    <source>
        <dbReference type="ARBA" id="ARBA00002901"/>
    </source>
</evidence>
<name>A0A367ZPB4_9BACT</name>
<dbReference type="EMBL" id="QOQW01000012">
    <property type="protein sequence ID" value="RCK79589.1"/>
    <property type="molecule type" value="Genomic_DNA"/>
</dbReference>
<dbReference type="Gene3D" id="3.40.980.10">
    <property type="entry name" value="MoaB/Mog-like domain"/>
    <property type="match status" value="1"/>
</dbReference>
<dbReference type="GO" id="GO:0046872">
    <property type="term" value="F:metal ion binding"/>
    <property type="evidence" value="ECO:0007669"/>
    <property type="project" value="UniProtKB-UniRule"/>
</dbReference>
<dbReference type="Gene3D" id="2.170.190.11">
    <property type="entry name" value="Molybdopterin biosynthesis moea protein, domain 3"/>
    <property type="match status" value="1"/>
</dbReference>
<keyword evidence="6" id="KW-0460">Magnesium</keyword>
<comment type="similarity">
    <text evidence="3 6">Belongs to the MoeA family.</text>
</comment>
<evidence type="ECO:0000313" key="8">
    <source>
        <dbReference type="EMBL" id="RCK79589.1"/>
    </source>
</evidence>
<keyword evidence="6" id="KW-0479">Metal-binding</keyword>
<evidence type="ECO:0000256" key="5">
    <source>
        <dbReference type="ARBA" id="ARBA00047317"/>
    </source>
</evidence>
<proteinExistence type="inferred from homology"/>
<comment type="catalytic activity">
    <reaction evidence="5">
        <text>adenylyl-molybdopterin + molybdate = Mo-molybdopterin + AMP + H(+)</text>
        <dbReference type="Rhea" id="RHEA:35047"/>
        <dbReference type="ChEBI" id="CHEBI:15378"/>
        <dbReference type="ChEBI" id="CHEBI:36264"/>
        <dbReference type="ChEBI" id="CHEBI:62727"/>
        <dbReference type="ChEBI" id="CHEBI:71302"/>
        <dbReference type="ChEBI" id="CHEBI:456215"/>
        <dbReference type="EC" id="2.10.1.1"/>
    </reaction>
</comment>
<dbReference type="Gene3D" id="3.90.105.10">
    <property type="entry name" value="Molybdopterin biosynthesis moea protein, domain 2"/>
    <property type="match status" value="1"/>
</dbReference>
<dbReference type="Proteomes" id="UP000252355">
    <property type="component" value="Unassembled WGS sequence"/>
</dbReference>
<dbReference type="InterPro" id="IPR036425">
    <property type="entry name" value="MoaB/Mog-like_dom_sf"/>
</dbReference>
<dbReference type="InterPro" id="IPR038987">
    <property type="entry name" value="MoeA-like"/>
</dbReference>
<dbReference type="GO" id="GO:0061599">
    <property type="term" value="F:molybdopterin molybdotransferase activity"/>
    <property type="evidence" value="ECO:0007669"/>
    <property type="project" value="UniProtKB-UniRule"/>
</dbReference>
<evidence type="ECO:0000256" key="4">
    <source>
        <dbReference type="ARBA" id="ARBA00023150"/>
    </source>
</evidence>
<dbReference type="AlphaFoldDB" id="A0A367ZPB4"/>
<dbReference type="Pfam" id="PF03454">
    <property type="entry name" value="MoeA_C"/>
    <property type="match status" value="1"/>
</dbReference>
<keyword evidence="6" id="KW-0500">Molybdenum</keyword>
<evidence type="ECO:0000256" key="3">
    <source>
        <dbReference type="ARBA" id="ARBA00010763"/>
    </source>
</evidence>
<dbReference type="Gene3D" id="2.40.340.10">
    <property type="entry name" value="MoeA, C-terminal, domain IV"/>
    <property type="match status" value="1"/>
</dbReference>
<evidence type="ECO:0000313" key="9">
    <source>
        <dbReference type="Proteomes" id="UP000252355"/>
    </source>
</evidence>
<keyword evidence="6" id="KW-0808">Transferase</keyword>
<dbReference type="InterPro" id="IPR036135">
    <property type="entry name" value="MoeA_linker/N_sf"/>
</dbReference>
<dbReference type="UniPathway" id="UPA00344"/>
<evidence type="ECO:0000259" key="7">
    <source>
        <dbReference type="SMART" id="SM00852"/>
    </source>
</evidence>
<dbReference type="CDD" id="cd00887">
    <property type="entry name" value="MoeA"/>
    <property type="match status" value="1"/>
</dbReference>
<comment type="cofactor">
    <cofactor evidence="6">
        <name>Mg(2+)</name>
        <dbReference type="ChEBI" id="CHEBI:18420"/>
    </cofactor>
</comment>
<accession>A0A367ZPB4</accession>
<sequence>MPAVAERLLTYDDAYRRIMETAAARPMPAEGAPLADLPGRVLAEDLHAPTDIPAAANSAMDGYCVRHADIAAATATAPAILPVAGHIDAGHPLPALPAGHAAYIATGGLLPEGADTVVKLEDTERLEAPERVVIRSAPPLGTYIRKRGKDMQAGALVLGQGQVLGPFEVGIVAALGRMGVQVRRRPRVALLTSGDELVMPFDDPQPWQVRNANSPLLAAAIRQAGGEPIDLGIVRDDPARAAAALERAADLGDLIITSGGISLGRRDPFTLALQTLAVEPLVHGVAIKPGKPLFFGFLKGKPLFSLPGNQASTAVTFQLFARPYLARLQGRRAPDLTTLVLPLGRPLDNRTGRDHFLRGSITTQAGTSSADPFPHQDSHLITSLSGAEILIRHPAASPHLDAGSPVTCFLLT</sequence>
<dbReference type="InterPro" id="IPR001453">
    <property type="entry name" value="MoaB/Mog_dom"/>
</dbReference>
<dbReference type="NCBIfam" id="TIGR00177">
    <property type="entry name" value="molyb_syn"/>
    <property type="match status" value="1"/>
</dbReference>
<dbReference type="PROSITE" id="PS01079">
    <property type="entry name" value="MOCF_BIOSYNTHESIS_2"/>
    <property type="match status" value="1"/>
</dbReference>
<comment type="caution">
    <text evidence="8">The sequence shown here is derived from an EMBL/GenBank/DDBJ whole genome shotgun (WGS) entry which is preliminary data.</text>
</comment>